<proteinExistence type="predicted"/>
<dbReference type="Proteomes" id="UP000034927">
    <property type="component" value="Unassembled WGS sequence"/>
</dbReference>
<dbReference type="InterPro" id="IPR013368">
    <property type="entry name" value="YecD_YerC"/>
</dbReference>
<dbReference type="GO" id="GO:0003700">
    <property type="term" value="F:DNA-binding transcription factor activity"/>
    <property type="evidence" value="ECO:0007669"/>
    <property type="project" value="InterPro"/>
</dbReference>
<sequence length="97" mass="11435">MINWKTIKLKRLALAILQLKKEPELLNFLRDLCTLEELEELSRRWEVVELLDKDQSYREIAEKTGLSTTTITRIAHWLNHGEGGYKTVLNKLKKRSD</sequence>
<dbReference type="AlphaFoldDB" id="A0A0G0D7M4"/>
<comment type="caution">
    <text evidence="1">The sequence shown here is derived from an EMBL/GenBank/DDBJ whole genome shotgun (WGS) entry which is preliminary data.</text>
</comment>
<name>A0A0G0D7M4_9BACT</name>
<dbReference type="Gene3D" id="1.10.1270.10">
    <property type="entry name" value="TrpR-like"/>
    <property type="match status" value="1"/>
</dbReference>
<evidence type="ECO:0000313" key="2">
    <source>
        <dbReference type="Proteomes" id="UP000034927"/>
    </source>
</evidence>
<protein>
    <recommendedName>
        <fullName evidence="3">TrpR like protein, YerC/YecD</fullName>
    </recommendedName>
</protein>
<dbReference type="EMBL" id="LBPO01000004">
    <property type="protein sequence ID" value="KKP59260.1"/>
    <property type="molecule type" value="Genomic_DNA"/>
</dbReference>
<evidence type="ECO:0000313" key="1">
    <source>
        <dbReference type="EMBL" id="KKP59260.1"/>
    </source>
</evidence>
<dbReference type="GO" id="GO:0043565">
    <property type="term" value="F:sequence-specific DNA binding"/>
    <property type="evidence" value="ECO:0007669"/>
    <property type="project" value="InterPro"/>
</dbReference>
<dbReference type="InterPro" id="IPR010921">
    <property type="entry name" value="Trp_repressor/repl_initiator"/>
</dbReference>
<evidence type="ECO:0008006" key="3">
    <source>
        <dbReference type="Google" id="ProtNLM"/>
    </source>
</evidence>
<dbReference type="PIRSF" id="PIRSF012508">
    <property type="entry name" value="YerC"/>
    <property type="match status" value="1"/>
</dbReference>
<organism evidence="1 2">
    <name type="scientific">Candidatus Magasanikbacteria bacterium GW2011_GWC2_34_16</name>
    <dbReference type="NCBI Taxonomy" id="1619045"/>
    <lineage>
        <taxon>Bacteria</taxon>
        <taxon>Candidatus Magasanikiibacteriota</taxon>
    </lineage>
</organism>
<dbReference type="Pfam" id="PF01371">
    <property type="entry name" value="Trp_repressor"/>
    <property type="match status" value="1"/>
</dbReference>
<dbReference type="NCBIfam" id="TIGR02531">
    <property type="entry name" value="yecD_yerC"/>
    <property type="match status" value="1"/>
</dbReference>
<reference evidence="1 2" key="1">
    <citation type="journal article" date="2015" name="Nature">
        <title>rRNA introns, odd ribosomes, and small enigmatic genomes across a large radiation of phyla.</title>
        <authorList>
            <person name="Brown C.T."/>
            <person name="Hug L.A."/>
            <person name="Thomas B.C."/>
            <person name="Sharon I."/>
            <person name="Castelle C.J."/>
            <person name="Singh A."/>
            <person name="Wilkins M.J."/>
            <person name="Williams K.H."/>
            <person name="Banfield J.F."/>
        </authorList>
    </citation>
    <scope>NUCLEOTIDE SEQUENCE [LARGE SCALE GENOMIC DNA]</scope>
</reference>
<accession>A0A0G0D7M4</accession>
<dbReference type="InterPro" id="IPR000831">
    <property type="entry name" value="Trp_repress"/>
</dbReference>
<gene>
    <name evidence="1" type="ORF">UR53_C0004G0013</name>
</gene>
<dbReference type="PANTHER" id="PTHR40080">
    <property type="entry name" value="LMO1763 PROTEIN"/>
    <property type="match status" value="1"/>
</dbReference>
<dbReference type="SUPFAM" id="SSF48295">
    <property type="entry name" value="TrpR-like"/>
    <property type="match status" value="1"/>
</dbReference>
<dbReference type="PANTHER" id="PTHR40080:SF1">
    <property type="entry name" value="TRPR-LIKE PROTEIN YERC_YECD"/>
    <property type="match status" value="1"/>
</dbReference>
<dbReference type="InterPro" id="IPR038116">
    <property type="entry name" value="TrpR-like_sf"/>
</dbReference>